<dbReference type="PANTHER" id="PTHR30160">
    <property type="entry name" value="TETRAACYLDISACCHARIDE 4'-KINASE-RELATED"/>
    <property type="match status" value="1"/>
</dbReference>
<accession>A0ABU3ADL2</accession>
<dbReference type="Gene3D" id="3.40.50.2000">
    <property type="entry name" value="Glycogen Phosphorylase B"/>
    <property type="match status" value="2"/>
</dbReference>
<dbReference type="InterPro" id="IPR002201">
    <property type="entry name" value="Glyco_trans_9"/>
</dbReference>
<dbReference type="Proteomes" id="UP001255246">
    <property type="component" value="Unassembled WGS sequence"/>
</dbReference>
<keyword evidence="4" id="KW-1185">Reference proteome</keyword>
<sequence length="359" mass="41695">MKKILVIQQKMIGDVLASTVVCEHLKIHFSEAEVHFLINEHTRAVVDGNPFIDKIVLFENRFKKEKLQFYRFLKEVKSERYDIVIDVYCKLESNLISYFSRAAIKISYKKWYSKFIYDHLFSYSQNPDTKLGLAIENRLLLLSPITAKLKKPELAPKIFLANEEIKAAEKLLERHKTDSSKKVFMIGIQGSSPIKSYPLEYLAKVIDYLTEAYEITLLLNYIPSQKSSVLELLNLCSTKSKKAIKENVFCPSLREFLGLLSICDAYIGNEGGATNMSKALDTPNFSIFSPWINKKAWLTYNQNTANRAVHLADYFENEINLMPKKERRKNSLQLYQRFKPEYFKEELLSFVKSEVFSNQ</sequence>
<proteinExistence type="predicted"/>
<dbReference type="InterPro" id="IPR051199">
    <property type="entry name" value="LPS_LOS_Heptosyltrfase"/>
</dbReference>
<evidence type="ECO:0000313" key="3">
    <source>
        <dbReference type="EMBL" id="MDT0608271.1"/>
    </source>
</evidence>
<keyword evidence="2" id="KW-0808">Transferase</keyword>
<dbReference type="RefSeq" id="WP_311352849.1">
    <property type="nucleotide sequence ID" value="NZ_JAVRHR010000003.1"/>
</dbReference>
<protein>
    <submittedName>
        <fullName evidence="3">Glycosyltransferase family 9 protein</fullName>
    </submittedName>
</protein>
<comment type="caution">
    <text evidence="3">The sequence shown here is derived from an EMBL/GenBank/DDBJ whole genome shotgun (WGS) entry which is preliminary data.</text>
</comment>
<dbReference type="SUPFAM" id="SSF53756">
    <property type="entry name" value="UDP-Glycosyltransferase/glycogen phosphorylase"/>
    <property type="match status" value="1"/>
</dbReference>
<reference evidence="3 4" key="1">
    <citation type="submission" date="2023-09" db="EMBL/GenBank/DDBJ databases">
        <authorList>
            <person name="Rey-Velasco X."/>
        </authorList>
    </citation>
    <scope>NUCLEOTIDE SEQUENCE [LARGE SCALE GENOMIC DNA]</scope>
    <source>
        <strain evidence="3 4">F388</strain>
    </source>
</reference>
<keyword evidence="1" id="KW-0328">Glycosyltransferase</keyword>
<organism evidence="3 4">
    <name type="scientific">Croceitalea rosinachiae</name>
    <dbReference type="NCBI Taxonomy" id="3075596"/>
    <lineage>
        <taxon>Bacteria</taxon>
        <taxon>Pseudomonadati</taxon>
        <taxon>Bacteroidota</taxon>
        <taxon>Flavobacteriia</taxon>
        <taxon>Flavobacteriales</taxon>
        <taxon>Flavobacteriaceae</taxon>
        <taxon>Croceitalea</taxon>
    </lineage>
</organism>
<gene>
    <name evidence="3" type="ORF">RM706_14585</name>
</gene>
<dbReference type="Pfam" id="PF01075">
    <property type="entry name" value="Glyco_transf_9"/>
    <property type="match status" value="1"/>
</dbReference>
<dbReference type="PANTHER" id="PTHR30160:SF7">
    <property type="entry name" value="ADP-HEPTOSE--LPS HEPTOSYLTRANSFERASE 2"/>
    <property type="match status" value="1"/>
</dbReference>
<dbReference type="CDD" id="cd03789">
    <property type="entry name" value="GT9_LPS_heptosyltransferase"/>
    <property type="match status" value="1"/>
</dbReference>
<dbReference type="EMBL" id="JAVRHR010000003">
    <property type="protein sequence ID" value="MDT0608271.1"/>
    <property type="molecule type" value="Genomic_DNA"/>
</dbReference>
<evidence type="ECO:0000313" key="4">
    <source>
        <dbReference type="Proteomes" id="UP001255246"/>
    </source>
</evidence>
<name>A0ABU3ADL2_9FLAO</name>
<evidence type="ECO:0000256" key="1">
    <source>
        <dbReference type="ARBA" id="ARBA00022676"/>
    </source>
</evidence>
<evidence type="ECO:0000256" key="2">
    <source>
        <dbReference type="ARBA" id="ARBA00022679"/>
    </source>
</evidence>